<reference evidence="1 2" key="1">
    <citation type="submission" date="2016-02" db="EMBL/GenBank/DDBJ databases">
        <title>Ulvibacter sp. LPB0005, isolated from Thais luteostoma.</title>
        <authorList>
            <person name="Shin S.-K."/>
            <person name="Yi H."/>
        </authorList>
    </citation>
    <scope>NUCLEOTIDE SEQUENCE [LARGE SCALE GENOMIC DNA]</scope>
    <source>
        <strain evidence="1 2">LPB0005</strain>
    </source>
</reference>
<comment type="caution">
    <text evidence="1">The sequence shown here is derived from an EMBL/GenBank/DDBJ whole genome shotgun (WGS) entry which is preliminary data.</text>
</comment>
<dbReference type="OrthoDB" id="839726at2"/>
<proteinExistence type="predicted"/>
<accession>A0A167J5R9</accession>
<name>A0A167J5R9_9FLAO</name>
<keyword evidence="2" id="KW-1185">Reference proteome</keyword>
<dbReference type="STRING" id="1763537.ULVI_06360"/>
<organism evidence="1 2">
    <name type="scientific">Cochleicola gelatinilyticus</name>
    <dbReference type="NCBI Taxonomy" id="1763537"/>
    <lineage>
        <taxon>Bacteria</taxon>
        <taxon>Pseudomonadati</taxon>
        <taxon>Bacteroidota</taxon>
        <taxon>Flavobacteriia</taxon>
        <taxon>Flavobacteriales</taxon>
        <taxon>Flavobacteriaceae</taxon>
        <taxon>Cochleicola</taxon>
    </lineage>
</organism>
<dbReference type="AlphaFoldDB" id="A0A167J5R9"/>
<dbReference type="Proteomes" id="UP000077013">
    <property type="component" value="Unassembled WGS sequence"/>
</dbReference>
<sequence>MQLKSIFLLLVFSWCILTPTIVTLCNIDVDLATLFSMNEEENSETFKLSAKEYNTPNSVIPKILLFDFLENKSNFANHDQFWETLALETISPPPEYL</sequence>
<evidence type="ECO:0000313" key="2">
    <source>
        <dbReference type="Proteomes" id="UP000077013"/>
    </source>
</evidence>
<evidence type="ECO:0000313" key="1">
    <source>
        <dbReference type="EMBL" id="OAB80354.1"/>
    </source>
</evidence>
<dbReference type="EMBL" id="LRXL01000026">
    <property type="protein sequence ID" value="OAB80354.1"/>
    <property type="molecule type" value="Genomic_DNA"/>
</dbReference>
<dbReference type="RefSeq" id="WP_068590851.1">
    <property type="nucleotide sequence ID" value="NZ_LRXL01000026.1"/>
</dbReference>
<gene>
    <name evidence="1" type="ORF">ULVI_06360</name>
</gene>
<protein>
    <submittedName>
        <fullName evidence="1">Uncharacterized protein</fullName>
    </submittedName>
</protein>